<dbReference type="Proteomes" id="UP000175744">
    <property type="component" value="Unassembled WGS sequence"/>
</dbReference>
<dbReference type="PANTHER" id="PTHR34825:SF1">
    <property type="entry name" value="AAA-ATPASE-LIKE DOMAIN-CONTAINING PROTEIN"/>
    <property type="match status" value="1"/>
</dbReference>
<dbReference type="PANTHER" id="PTHR34825">
    <property type="entry name" value="CONSERVED PROTEIN, WITH A WEAK D-GALACTARATE DEHYDRATASE/ALTRONATE HYDROLASE DOMAIN"/>
    <property type="match status" value="1"/>
</dbReference>
<dbReference type="STRING" id="1121290.CLAOCE_04770"/>
<dbReference type="Pfam" id="PF09820">
    <property type="entry name" value="AAA-ATPase_like"/>
    <property type="match status" value="1"/>
</dbReference>
<sequence length="556" mass="65231">MIKKIPVGISDFKELIQDNYYFVDKTLFIKDIIEDGAKAILLPRPRRFGKTLNMSMLKYFFEKTQEDNSVLFQNLEICNYKDIMNYQGKYPVIYISFKDIKYSNWKDCREAIAFLISSIFEDFKYVIDEKSSEQEQYYYNKILSSNSSIVELEMSFKVLTELLYKKTGKKPIVLIDEYDVPIQEAYLKKYYDELIGFMRNFFSGALKDNIYLEKAVLTGILRVAKESIFSGLNNLIIYSILSPYYNQYFGFTEKELEILLNYYKINCDIENIKEWYNGYKFGELTIYNPWSVLNYIRERKMGFRAYWANTSSNDLIRDLLAKGNNAVKSELETLINGKKLVKAIDENIVMNEIEMSTENLWSFLLFSGYLKILNTEIIDGRVYCTLGIPNKEVKFIYEEIILKWFKENINNDEFLHMLTALTKGDIDTFDMIFADTVEKTLSYFDVSGESEKFYHAFVLGMLVALKDTHDVKSNRESGYGRYDVMIIPKDKQNLGIIIEFKKINKRRKETLEDGVEKALNQIEEKDYKQELLDLGIKNIIELGIAFEGKEVLVKSK</sequence>
<dbReference type="RefSeq" id="WP_070109446.1">
    <property type="nucleotide sequence ID" value="NZ_LZFO01000005.1"/>
</dbReference>
<accession>A0A1E8F0Y1</accession>
<evidence type="ECO:0000313" key="3">
    <source>
        <dbReference type="Proteomes" id="UP000175744"/>
    </source>
</evidence>
<dbReference type="InterPro" id="IPR018631">
    <property type="entry name" value="AAA-ATPase-like_dom"/>
</dbReference>
<proteinExistence type="predicted"/>
<dbReference type="SUPFAM" id="SSF52540">
    <property type="entry name" value="P-loop containing nucleoside triphosphate hydrolases"/>
    <property type="match status" value="1"/>
</dbReference>
<comment type="caution">
    <text evidence="2">The sequence shown here is derived from an EMBL/GenBank/DDBJ whole genome shotgun (WGS) entry which is preliminary data.</text>
</comment>
<evidence type="ECO:0000313" key="2">
    <source>
        <dbReference type="EMBL" id="OFI07072.1"/>
    </source>
</evidence>
<dbReference type="Gene3D" id="3.40.50.300">
    <property type="entry name" value="P-loop containing nucleotide triphosphate hydrolases"/>
    <property type="match status" value="1"/>
</dbReference>
<keyword evidence="3" id="KW-1185">Reference proteome</keyword>
<feature type="domain" description="AAA-ATPase-like" evidence="1">
    <location>
        <begin position="6"/>
        <end position="229"/>
    </location>
</feature>
<name>A0A1E8F0Y1_9CLOT</name>
<protein>
    <submittedName>
        <fullName evidence="2">Putative AAA-ATPase</fullName>
    </submittedName>
</protein>
<gene>
    <name evidence="2" type="ORF">CLOACE_04770</name>
</gene>
<organism evidence="2 3">
    <name type="scientific">Clostridium acetireducens DSM 10703</name>
    <dbReference type="NCBI Taxonomy" id="1121290"/>
    <lineage>
        <taxon>Bacteria</taxon>
        <taxon>Bacillati</taxon>
        <taxon>Bacillota</taxon>
        <taxon>Clostridia</taxon>
        <taxon>Eubacteriales</taxon>
        <taxon>Clostridiaceae</taxon>
        <taxon>Clostridium</taxon>
    </lineage>
</organism>
<dbReference type="AlphaFoldDB" id="A0A1E8F0Y1"/>
<evidence type="ECO:0000259" key="1">
    <source>
        <dbReference type="Pfam" id="PF09820"/>
    </source>
</evidence>
<reference evidence="2 3" key="1">
    <citation type="submission" date="2016-06" db="EMBL/GenBank/DDBJ databases">
        <title>Genome sequence of Clostridium acetireducens DSM 10703.</title>
        <authorList>
            <person name="Poehlein A."/>
            <person name="Fluechter S."/>
            <person name="Duerre P."/>
            <person name="Daniel R."/>
        </authorList>
    </citation>
    <scope>NUCLEOTIDE SEQUENCE [LARGE SCALE GENOMIC DNA]</scope>
    <source>
        <strain evidence="2 3">DSM 10703</strain>
    </source>
</reference>
<dbReference type="EMBL" id="LZFO01000005">
    <property type="protein sequence ID" value="OFI07072.1"/>
    <property type="molecule type" value="Genomic_DNA"/>
</dbReference>
<dbReference type="InterPro" id="IPR027417">
    <property type="entry name" value="P-loop_NTPase"/>
</dbReference>
<dbReference type="InterPro" id="IPR012547">
    <property type="entry name" value="PDDEXK_9"/>
</dbReference>
<dbReference type="Pfam" id="PF08011">
    <property type="entry name" value="PDDEXK_9"/>
    <property type="match status" value="1"/>
</dbReference>
<dbReference type="PATRIC" id="fig|1121290.3.peg.484"/>